<dbReference type="InterPro" id="IPR050546">
    <property type="entry name" value="Glycosyl_Hydrlase_16"/>
</dbReference>
<dbReference type="GO" id="GO:0005975">
    <property type="term" value="P:carbohydrate metabolic process"/>
    <property type="evidence" value="ECO:0007669"/>
    <property type="project" value="InterPro"/>
</dbReference>
<sequence>MVVTPAGAGSVYADKTASGGAALGLWTTAQATTNISLSAPATALSIRAKGQLCKGAPTMTVAIDGKATSPTAVSTTSWADYSMTVALQAGTHTLSVAFTNPYRKGNCSRALGLDRVTVQTGGTSGAGAVLDDFVGAAGTQPSSQYWDYDTGQWNSNGQLQNYTNSTQNIRLDGNGNLIIQALKTSTGYTSGRLVTRGKVNMVYGTMSARIKMPSGKGISPAFWLLGSNVDTVGWPQCGEIDLMELPKLATYYYTTLHGPWVQRPAGASADYMIGTQGPIADLSTDFHTYWVRRSAGQVVIGIDNTTLGTYTKAMLTSNQQWVFDDQPMYAILNISVGDNSSGQPDATTPWPATMLVDWFRFDPA</sequence>
<dbReference type="InterPro" id="IPR000757">
    <property type="entry name" value="Beta-glucanase-like"/>
</dbReference>
<organism evidence="3 4">
    <name type="scientific">Mycobacterium dioxanotrophicus</name>
    <dbReference type="NCBI Taxonomy" id="482462"/>
    <lineage>
        <taxon>Bacteria</taxon>
        <taxon>Bacillati</taxon>
        <taxon>Actinomycetota</taxon>
        <taxon>Actinomycetes</taxon>
        <taxon>Mycobacteriales</taxon>
        <taxon>Mycobacteriaceae</taxon>
        <taxon>Mycobacterium</taxon>
    </lineage>
</organism>
<evidence type="ECO:0000259" key="2">
    <source>
        <dbReference type="PROSITE" id="PS51762"/>
    </source>
</evidence>
<dbReference type="AlphaFoldDB" id="A0A1Y0CBN5"/>
<dbReference type="Gene3D" id="2.60.120.200">
    <property type="match status" value="1"/>
</dbReference>
<dbReference type="CDD" id="cd08023">
    <property type="entry name" value="GH16_laminarinase_like"/>
    <property type="match status" value="1"/>
</dbReference>
<dbReference type="SUPFAM" id="SSF49899">
    <property type="entry name" value="Concanavalin A-like lectins/glucanases"/>
    <property type="match status" value="1"/>
</dbReference>
<protein>
    <recommendedName>
        <fullName evidence="2">GH16 domain-containing protein</fullName>
    </recommendedName>
</protein>
<evidence type="ECO:0000313" key="3">
    <source>
        <dbReference type="EMBL" id="ART72436.1"/>
    </source>
</evidence>
<accession>A0A1Y0CBN5</accession>
<evidence type="ECO:0000313" key="4">
    <source>
        <dbReference type="Proteomes" id="UP000195331"/>
    </source>
</evidence>
<dbReference type="PROSITE" id="PS51762">
    <property type="entry name" value="GH16_2"/>
    <property type="match status" value="1"/>
</dbReference>
<proteinExistence type="inferred from homology"/>
<comment type="similarity">
    <text evidence="1">Belongs to the glycosyl hydrolase 16 family.</text>
</comment>
<dbReference type="InterPro" id="IPR013320">
    <property type="entry name" value="ConA-like_dom_sf"/>
</dbReference>
<dbReference type="PANTHER" id="PTHR10963">
    <property type="entry name" value="GLYCOSYL HYDROLASE-RELATED"/>
    <property type="match status" value="1"/>
</dbReference>
<feature type="domain" description="GH16" evidence="2">
    <location>
        <begin position="131"/>
        <end position="364"/>
    </location>
</feature>
<dbReference type="InterPro" id="IPR031768">
    <property type="entry name" value="CBM60_xylan-bd"/>
</dbReference>
<dbReference type="Pfam" id="PF00722">
    <property type="entry name" value="Glyco_hydro_16"/>
    <property type="match status" value="1"/>
</dbReference>
<gene>
    <name evidence="3" type="ORF">BTO20_31235</name>
</gene>
<evidence type="ECO:0000256" key="1">
    <source>
        <dbReference type="ARBA" id="ARBA00006865"/>
    </source>
</evidence>
<dbReference type="Gene3D" id="2.60.120.260">
    <property type="entry name" value="Galactose-binding domain-like"/>
    <property type="match status" value="1"/>
</dbReference>
<keyword evidence="4" id="KW-1185">Reference proteome</keyword>
<name>A0A1Y0CBN5_9MYCO</name>
<reference evidence="3 4" key="1">
    <citation type="submission" date="2017-04" db="EMBL/GenBank/DDBJ databases">
        <title>Whole Genome Sequence of 1,4-Dioxane Degrading Bacterium Mycobacterium dioxanotrophicus PH-06.</title>
        <authorList>
            <person name="He Y."/>
        </authorList>
    </citation>
    <scope>NUCLEOTIDE SEQUENCE [LARGE SCALE GENOMIC DNA]</scope>
    <source>
        <strain evidence="3 4">PH-06</strain>
    </source>
</reference>
<dbReference type="KEGG" id="mdx:BTO20_31235"/>
<dbReference type="EMBL" id="CP020809">
    <property type="protein sequence ID" value="ART72436.1"/>
    <property type="molecule type" value="Genomic_DNA"/>
</dbReference>
<dbReference type="Pfam" id="PF16841">
    <property type="entry name" value="CBM60"/>
    <property type="match status" value="1"/>
</dbReference>
<dbReference type="GO" id="GO:0004553">
    <property type="term" value="F:hydrolase activity, hydrolyzing O-glycosyl compounds"/>
    <property type="evidence" value="ECO:0007669"/>
    <property type="project" value="InterPro"/>
</dbReference>
<dbReference type="Proteomes" id="UP000195331">
    <property type="component" value="Chromosome"/>
</dbReference>
<dbReference type="PANTHER" id="PTHR10963:SF55">
    <property type="entry name" value="GLYCOSIDE HYDROLASE FAMILY 16 PROTEIN"/>
    <property type="match status" value="1"/>
</dbReference>